<reference evidence="1" key="1">
    <citation type="submission" date="2021-06" db="EMBL/GenBank/DDBJ databases">
        <authorList>
            <person name="Kallberg Y."/>
            <person name="Tangrot J."/>
            <person name="Rosling A."/>
        </authorList>
    </citation>
    <scope>NUCLEOTIDE SEQUENCE</scope>
    <source>
        <strain evidence="1">28 12/20/2015</strain>
    </source>
</reference>
<protein>
    <submittedName>
        <fullName evidence="1">6798_t:CDS:1</fullName>
    </submittedName>
</protein>
<keyword evidence="2" id="KW-1185">Reference proteome</keyword>
<dbReference type="Proteomes" id="UP000789366">
    <property type="component" value="Unassembled WGS sequence"/>
</dbReference>
<sequence length="68" mass="8112">ATEREIEDKMAALKEEIQLNQQQIKDLDDELKEHCLNKFNKKRAQIKAKLNTRLLYLEIQEQNTDTLK</sequence>
<comment type="caution">
    <text evidence="1">The sequence shown here is derived from an EMBL/GenBank/DDBJ whole genome shotgun (WGS) entry which is preliminary data.</text>
</comment>
<gene>
    <name evidence="1" type="ORF">SPELUC_LOCUS11972</name>
</gene>
<evidence type="ECO:0000313" key="1">
    <source>
        <dbReference type="EMBL" id="CAG8713659.1"/>
    </source>
</evidence>
<accession>A0ACA9PPB8</accession>
<dbReference type="EMBL" id="CAJVPW010026824">
    <property type="protein sequence ID" value="CAG8713659.1"/>
    <property type="molecule type" value="Genomic_DNA"/>
</dbReference>
<feature type="non-terminal residue" evidence="1">
    <location>
        <position position="1"/>
    </location>
</feature>
<name>A0ACA9PPB8_9GLOM</name>
<evidence type="ECO:0000313" key="2">
    <source>
        <dbReference type="Proteomes" id="UP000789366"/>
    </source>
</evidence>
<organism evidence="1 2">
    <name type="scientific">Cetraspora pellucida</name>
    <dbReference type="NCBI Taxonomy" id="1433469"/>
    <lineage>
        <taxon>Eukaryota</taxon>
        <taxon>Fungi</taxon>
        <taxon>Fungi incertae sedis</taxon>
        <taxon>Mucoromycota</taxon>
        <taxon>Glomeromycotina</taxon>
        <taxon>Glomeromycetes</taxon>
        <taxon>Diversisporales</taxon>
        <taxon>Gigasporaceae</taxon>
        <taxon>Cetraspora</taxon>
    </lineage>
</organism>
<proteinExistence type="predicted"/>